<dbReference type="Gene3D" id="3.90.930.12">
    <property type="entry name" value="Ribosomal protein L6, alpha-beta domain"/>
    <property type="match status" value="2"/>
</dbReference>
<dbReference type="EMBL" id="UINC01001816">
    <property type="protein sequence ID" value="SUZ89383.1"/>
    <property type="molecule type" value="Genomic_DNA"/>
</dbReference>
<dbReference type="AlphaFoldDB" id="A0A381RK01"/>
<evidence type="ECO:0000259" key="6">
    <source>
        <dbReference type="Pfam" id="PF00347"/>
    </source>
</evidence>
<keyword evidence="5" id="KW-0687">Ribonucleoprotein</keyword>
<organism evidence="7">
    <name type="scientific">marine metagenome</name>
    <dbReference type="NCBI Taxonomy" id="408172"/>
    <lineage>
        <taxon>unclassified sequences</taxon>
        <taxon>metagenomes</taxon>
        <taxon>ecological metagenomes</taxon>
    </lineage>
</organism>
<name>A0A381RK01_9ZZZZ</name>
<feature type="domain" description="Large ribosomal subunit protein uL6 alpha-beta" evidence="6">
    <location>
        <begin position="11"/>
        <end position="82"/>
    </location>
</feature>
<dbReference type="SUPFAM" id="SSF56053">
    <property type="entry name" value="Ribosomal protein L6"/>
    <property type="match status" value="2"/>
</dbReference>
<evidence type="ECO:0000256" key="1">
    <source>
        <dbReference type="ARBA" id="ARBA00009356"/>
    </source>
</evidence>
<dbReference type="PANTHER" id="PTHR11655:SF14">
    <property type="entry name" value="LARGE RIBOSOMAL SUBUNIT PROTEIN UL6M"/>
    <property type="match status" value="1"/>
</dbReference>
<protein>
    <recommendedName>
        <fullName evidence="6">Large ribosomal subunit protein uL6 alpha-beta domain-containing protein</fullName>
    </recommendedName>
</protein>
<dbReference type="PIRSF" id="PIRSF002162">
    <property type="entry name" value="Ribosomal_L6"/>
    <property type="match status" value="1"/>
</dbReference>
<dbReference type="InterPro" id="IPR002358">
    <property type="entry name" value="Ribosomal_uL6_CS"/>
</dbReference>
<gene>
    <name evidence="7" type="ORF">METZ01_LOCUS42237</name>
</gene>
<dbReference type="InterPro" id="IPR019906">
    <property type="entry name" value="Ribosomal_uL6_bac-type"/>
</dbReference>
<reference evidence="7" key="1">
    <citation type="submission" date="2018-05" db="EMBL/GenBank/DDBJ databases">
        <authorList>
            <person name="Lanie J.A."/>
            <person name="Ng W.-L."/>
            <person name="Kazmierczak K.M."/>
            <person name="Andrzejewski T.M."/>
            <person name="Davidsen T.M."/>
            <person name="Wayne K.J."/>
            <person name="Tettelin H."/>
            <person name="Glass J.I."/>
            <person name="Rusch D."/>
            <person name="Podicherti R."/>
            <person name="Tsui H.-C.T."/>
            <person name="Winkler M.E."/>
        </authorList>
    </citation>
    <scope>NUCLEOTIDE SEQUENCE</scope>
</reference>
<dbReference type="InterPro" id="IPR020040">
    <property type="entry name" value="Ribosomal_uL6_a/b-dom"/>
</dbReference>
<dbReference type="PRINTS" id="PR00059">
    <property type="entry name" value="RIBOSOMALL6"/>
</dbReference>
<accession>A0A381RK01</accession>
<keyword evidence="3" id="KW-0694">RNA-binding</keyword>
<evidence type="ECO:0000256" key="2">
    <source>
        <dbReference type="ARBA" id="ARBA00022730"/>
    </source>
</evidence>
<evidence type="ECO:0000256" key="3">
    <source>
        <dbReference type="ARBA" id="ARBA00022884"/>
    </source>
</evidence>
<dbReference type="GO" id="GO:0002181">
    <property type="term" value="P:cytoplasmic translation"/>
    <property type="evidence" value="ECO:0007669"/>
    <property type="project" value="TreeGrafter"/>
</dbReference>
<evidence type="ECO:0000256" key="4">
    <source>
        <dbReference type="ARBA" id="ARBA00022980"/>
    </source>
</evidence>
<dbReference type="NCBIfam" id="TIGR03654">
    <property type="entry name" value="L6_bact"/>
    <property type="match status" value="1"/>
</dbReference>
<keyword evidence="2" id="KW-0699">rRNA-binding</keyword>
<keyword evidence="4" id="KW-0689">Ribosomal protein</keyword>
<dbReference type="FunFam" id="3.90.930.12:FF:000002">
    <property type="entry name" value="50S ribosomal protein L6"/>
    <property type="match status" value="1"/>
</dbReference>
<dbReference type="HAMAP" id="MF_01365_B">
    <property type="entry name" value="Ribosomal_uL6_B"/>
    <property type="match status" value="1"/>
</dbReference>
<feature type="domain" description="Large ribosomal subunit protein uL6 alpha-beta" evidence="6">
    <location>
        <begin position="90"/>
        <end position="165"/>
    </location>
</feature>
<dbReference type="FunFam" id="3.90.930.12:FF:000001">
    <property type="entry name" value="50S ribosomal protein L6"/>
    <property type="match status" value="1"/>
</dbReference>
<dbReference type="Pfam" id="PF00347">
    <property type="entry name" value="Ribosomal_L6"/>
    <property type="match status" value="2"/>
</dbReference>
<dbReference type="GO" id="GO:0022625">
    <property type="term" value="C:cytosolic large ribosomal subunit"/>
    <property type="evidence" value="ECO:0007669"/>
    <property type="project" value="TreeGrafter"/>
</dbReference>
<evidence type="ECO:0000313" key="7">
    <source>
        <dbReference type="EMBL" id="SUZ89383.1"/>
    </source>
</evidence>
<dbReference type="InterPro" id="IPR036789">
    <property type="entry name" value="Ribosomal_uL6-like_a/b-dom_sf"/>
</dbReference>
<proteinExistence type="inferred from homology"/>
<sequence>MSRIGKAPISVPDGVTVEVSANAVTVAGKQGELSQEIPEGIQVEVHDDTIDVGRTDDTRQQRALHGLTRALVNNMVEGVTNGFMKELNIVGVGYRAQAKGNNALELALGFSHSVKVEAPDGITFEVPEPTIIKVSGINKQLVGQVAADIRALRKPEPYKGKGIRYLGEHVIRKAGKAAK</sequence>
<dbReference type="GO" id="GO:0003735">
    <property type="term" value="F:structural constituent of ribosome"/>
    <property type="evidence" value="ECO:0007669"/>
    <property type="project" value="InterPro"/>
</dbReference>
<dbReference type="PANTHER" id="PTHR11655">
    <property type="entry name" value="60S/50S RIBOSOMAL PROTEIN L6/L9"/>
    <property type="match status" value="1"/>
</dbReference>
<comment type="similarity">
    <text evidence="1">Belongs to the universal ribosomal protein uL6 family.</text>
</comment>
<evidence type="ECO:0000256" key="5">
    <source>
        <dbReference type="ARBA" id="ARBA00023274"/>
    </source>
</evidence>
<dbReference type="GO" id="GO:0019843">
    <property type="term" value="F:rRNA binding"/>
    <property type="evidence" value="ECO:0007669"/>
    <property type="project" value="UniProtKB-KW"/>
</dbReference>
<dbReference type="InterPro" id="IPR000702">
    <property type="entry name" value="Ribosomal_uL6-like"/>
</dbReference>
<dbReference type="PROSITE" id="PS00525">
    <property type="entry name" value="RIBOSOMAL_L6_1"/>
    <property type="match status" value="1"/>
</dbReference>